<dbReference type="CDD" id="cd10017">
    <property type="entry name" value="B3_DNA"/>
    <property type="match status" value="1"/>
</dbReference>
<dbReference type="PANTHER" id="PTHR31391">
    <property type="entry name" value="B3 DOMAIN-CONTAINING PROTEIN OS11G0197600-RELATED"/>
    <property type="match status" value="1"/>
</dbReference>
<dbReference type="SUPFAM" id="SSF101936">
    <property type="entry name" value="DNA-binding pseudobarrel domain"/>
    <property type="match status" value="1"/>
</dbReference>
<feature type="domain" description="TF-B3" evidence="6">
    <location>
        <begin position="16"/>
        <end position="109"/>
    </location>
</feature>
<keyword evidence="5" id="KW-0539">Nucleus</keyword>
<evidence type="ECO:0000256" key="1">
    <source>
        <dbReference type="ARBA" id="ARBA00004123"/>
    </source>
</evidence>
<accession>A0A7N0TBC0</accession>
<dbReference type="Gene3D" id="2.40.330.10">
    <property type="entry name" value="DNA-binding pseudobarrel domain"/>
    <property type="match status" value="1"/>
</dbReference>
<dbReference type="Pfam" id="PF02362">
    <property type="entry name" value="B3"/>
    <property type="match status" value="1"/>
</dbReference>
<dbReference type="Gramene" id="Kaladp0031s0167.1.v1.1">
    <property type="protein sequence ID" value="Kaladp0031s0167.1.v1.1"/>
    <property type="gene ID" value="Kaladp0031s0167.v1.1"/>
</dbReference>
<dbReference type="PROSITE" id="PS50863">
    <property type="entry name" value="B3"/>
    <property type="match status" value="1"/>
</dbReference>
<dbReference type="GO" id="GO:0003677">
    <property type="term" value="F:DNA binding"/>
    <property type="evidence" value="ECO:0007669"/>
    <property type="project" value="UniProtKB-KW"/>
</dbReference>
<evidence type="ECO:0000256" key="4">
    <source>
        <dbReference type="ARBA" id="ARBA00023163"/>
    </source>
</evidence>
<keyword evidence="3" id="KW-0238">DNA-binding</keyword>
<comment type="subcellular location">
    <subcellularLocation>
        <location evidence="1">Nucleus</location>
    </subcellularLocation>
</comment>
<keyword evidence="2" id="KW-0805">Transcription regulation</keyword>
<dbReference type="EnsemblPlants" id="Kaladp0031s0167.1.v1.1">
    <property type="protein sequence ID" value="Kaladp0031s0167.1.v1.1"/>
    <property type="gene ID" value="Kaladp0031s0167.v1.1"/>
</dbReference>
<dbReference type="GO" id="GO:0005634">
    <property type="term" value="C:nucleus"/>
    <property type="evidence" value="ECO:0007669"/>
    <property type="project" value="UniProtKB-SubCell"/>
</dbReference>
<reference evidence="7" key="1">
    <citation type="submission" date="2021-01" db="UniProtKB">
        <authorList>
            <consortium name="EnsemblPlants"/>
        </authorList>
    </citation>
    <scope>IDENTIFICATION</scope>
</reference>
<evidence type="ECO:0000313" key="7">
    <source>
        <dbReference type="EnsemblPlants" id="Kaladp0031s0167.1.v1.1"/>
    </source>
</evidence>
<organism evidence="7 8">
    <name type="scientific">Kalanchoe fedtschenkoi</name>
    <name type="common">Lavender scallops</name>
    <name type="synonym">South American air plant</name>
    <dbReference type="NCBI Taxonomy" id="63787"/>
    <lineage>
        <taxon>Eukaryota</taxon>
        <taxon>Viridiplantae</taxon>
        <taxon>Streptophyta</taxon>
        <taxon>Embryophyta</taxon>
        <taxon>Tracheophyta</taxon>
        <taxon>Spermatophyta</taxon>
        <taxon>Magnoliopsida</taxon>
        <taxon>eudicotyledons</taxon>
        <taxon>Gunneridae</taxon>
        <taxon>Pentapetalae</taxon>
        <taxon>Saxifragales</taxon>
        <taxon>Crassulaceae</taxon>
        <taxon>Kalanchoe</taxon>
    </lineage>
</organism>
<evidence type="ECO:0000259" key="6">
    <source>
        <dbReference type="PROSITE" id="PS50863"/>
    </source>
</evidence>
<evidence type="ECO:0000256" key="5">
    <source>
        <dbReference type="ARBA" id="ARBA00023242"/>
    </source>
</evidence>
<dbReference type="SMART" id="SM01019">
    <property type="entry name" value="B3"/>
    <property type="match status" value="1"/>
</dbReference>
<name>A0A7N0TBC0_KALFE</name>
<evidence type="ECO:0000256" key="2">
    <source>
        <dbReference type="ARBA" id="ARBA00023015"/>
    </source>
</evidence>
<dbReference type="InterPro" id="IPR044837">
    <property type="entry name" value="REM16-like"/>
</dbReference>
<dbReference type="PANTHER" id="PTHR31391:SF106">
    <property type="entry name" value="B3 DOMAIN-CONTAINING PROTEIN OS01G0723500"/>
    <property type="match status" value="1"/>
</dbReference>
<proteinExistence type="predicted"/>
<keyword evidence="8" id="KW-1185">Reference proteome</keyword>
<dbReference type="InterPro" id="IPR003340">
    <property type="entry name" value="B3_DNA-bd"/>
</dbReference>
<protein>
    <recommendedName>
        <fullName evidence="6">TF-B3 domain-containing protein</fullName>
    </recommendedName>
</protein>
<keyword evidence="4" id="KW-0804">Transcription</keyword>
<dbReference type="AlphaFoldDB" id="A0A7N0TBC0"/>
<evidence type="ECO:0000256" key="3">
    <source>
        <dbReference type="ARBA" id="ARBA00023125"/>
    </source>
</evidence>
<dbReference type="InterPro" id="IPR015300">
    <property type="entry name" value="DNA-bd_pseudobarrel_sf"/>
</dbReference>
<dbReference type="Proteomes" id="UP000594263">
    <property type="component" value="Unplaced"/>
</dbReference>
<evidence type="ECO:0000313" key="8">
    <source>
        <dbReference type="Proteomes" id="UP000594263"/>
    </source>
</evidence>
<sequence>MATGAPSALKSVGRKPHFIATFVPNSSSDRLEIPHKFHQHIGVRTNVWVLLSGRGGKVWRVGLLKLHDTLIFNEGWAGFVKDSFVEIGDILVFEYSGDWLFEVYIFGENGCEKEVRDCLGKLGPSLQKKRVRDGDTSSGRVVKKTGSDACISNVDCMNHEQEDFVATPCQLGAPVTEPLALIIYREPWIEAEAQEIKYKQTSQRLNSDPKWSKSSLYIFNHTLVLFITKMQKYNVDFRRVLNIPMQFIRENSLSYLTDEKMVLRTETGSSWSVNIVANTVDINYAEGGLLL</sequence>